<evidence type="ECO:0000256" key="5">
    <source>
        <dbReference type="SAM" id="MobiDB-lite"/>
    </source>
</evidence>
<evidence type="ECO:0000256" key="3">
    <source>
        <dbReference type="ARBA" id="ARBA00022829"/>
    </source>
</evidence>
<evidence type="ECO:0000313" key="7">
    <source>
        <dbReference type="Proteomes" id="UP001595528"/>
    </source>
</evidence>
<feature type="region of interest" description="Disordered" evidence="5">
    <location>
        <begin position="1"/>
        <end position="79"/>
    </location>
</feature>
<feature type="compositionally biased region" description="Low complexity" evidence="5">
    <location>
        <begin position="51"/>
        <end position="62"/>
    </location>
</feature>
<dbReference type="NCBIfam" id="TIGR00281">
    <property type="entry name" value="SMC-Scp complex subunit ScpB"/>
    <property type="match status" value="1"/>
</dbReference>
<evidence type="ECO:0000256" key="1">
    <source>
        <dbReference type="ARBA" id="ARBA00022490"/>
    </source>
</evidence>
<proteinExistence type="predicted"/>
<gene>
    <name evidence="6" type="primary">scpB</name>
    <name evidence="6" type="ORF">ACFOGJ_05450</name>
</gene>
<evidence type="ECO:0000256" key="4">
    <source>
        <dbReference type="ARBA" id="ARBA00023306"/>
    </source>
</evidence>
<keyword evidence="4" id="KW-0131">Cell cycle</keyword>
<feature type="region of interest" description="Disordered" evidence="5">
    <location>
        <begin position="256"/>
        <end position="307"/>
    </location>
</feature>
<dbReference type="Gene3D" id="1.10.10.10">
    <property type="entry name" value="Winged helix-like DNA-binding domain superfamily/Winged helix DNA-binding domain"/>
    <property type="match status" value="2"/>
</dbReference>
<dbReference type="InterPro" id="IPR005234">
    <property type="entry name" value="ScpB_csome_segregation"/>
</dbReference>
<sequence length="307" mass="32555">MSDGRKDEAAEDDATAEDAARDSGSGAAGGGAVPEDHAAQEGADRADDGDAAAPAQPANDAGDMLDRAGIDAEGPRPPATDHVRILEAVLFAAEEPLDEASLKERLPAGANVKAVLARLADDYAERGIRLARIADRWTFHTAPDLAPVLRREREVPRKLSRAAVETLAVIAYHQPVTRAEIEEIRGVSLSKGTLDVLLQSGWVRLRGRRKVPGRPVTYGTSDEFMLHFALESLDDLPGIEELRAAGLLDLSRDAELGFPAPGEAPPGEEVGLDDSEEEVPEPDPEPEPGPPPETGASDDDDAEPRQG</sequence>
<evidence type="ECO:0000313" key="6">
    <source>
        <dbReference type="EMBL" id="MFC3226666.1"/>
    </source>
</evidence>
<keyword evidence="1" id="KW-0963">Cytoplasm</keyword>
<feature type="compositionally biased region" description="Acidic residues" evidence="5">
    <location>
        <begin position="270"/>
        <end position="286"/>
    </location>
</feature>
<comment type="caution">
    <text evidence="6">The sequence shown here is derived from an EMBL/GenBank/DDBJ whole genome shotgun (WGS) entry which is preliminary data.</text>
</comment>
<dbReference type="Proteomes" id="UP001595528">
    <property type="component" value="Unassembled WGS sequence"/>
</dbReference>
<dbReference type="SUPFAM" id="SSF46785">
    <property type="entry name" value="Winged helix' DNA-binding domain"/>
    <property type="match status" value="2"/>
</dbReference>
<evidence type="ECO:0000256" key="2">
    <source>
        <dbReference type="ARBA" id="ARBA00022618"/>
    </source>
</evidence>
<feature type="compositionally biased region" description="Acidic residues" evidence="5">
    <location>
        <begin position="296"/>
        <end position="307"/>
    </location>
</feature>
<name>A0ABV7KW81_9PROT</name>
<keyword evidence="2" id="KW-0132">Cell division</keyword>
<reference evidence="7" key="1">
    <citation type="journal article" date="2019" name="Int. J. Syst. Evol. Microbiol.">
        <title>The Global Catalogue of Microorganisms (GCM) 10K type strain sequencing project: providing services to taxonomists for standard genome sequencing and annotation.</title>
        <authorList>
            <consortium name="The Broad Institute Genomics Platform"/>
            <consortium name="The Broad Institute Genome Sequencing Center for Infectious Disease"/>
            <person name="Wu L."/>
            <person name="Ma J."/>
        </authorList>
    </citation>
    <scope>NUCLEOTIDE SEQUENCE [LARGE SCALE GENOMIC DNA]</scope>
    <source>
        <strain evidence="7">KCTC 42964</strain>
    </source>
</reference>
<organism evidence="6 7">
    <name type="scientific">Marinibaculum pumilum</name>
    <dbReference type="NCBI Taxonomy" id="1766165"/>
    <lineage>
        <taxon>Bacteria</taxon>
        <taxon>Pseudomonadati</taxon>
        <taxon>Pseudomonadota</taxon>
        <taxon>Alphaproteobacteria</taxon>
        <taxon>Rhodospirillales</taxon>
        <taxon>Rhodospirillaceae</taxon>
        <taxon>Marinibaculum</taxon>
    </lineage>
</organism>
<dbReference type="InterPro" id="IPR036390">
    <property type="entry name" value="WH_DNA-bd_sf"/>
</dbReference>
<feature type="compositionally biased region" description="Basic and acidic residues" evidence="5">
    <location>
        <begin position="34"/>
        <end position="48"/>
    </location>
</feature>
<feature type="compositionally biased region" description="Basic and acidic residues" evidence="5">
    <location>
        <begin position="64"/>
        <end position="79"/>
    </location>
</feature>
<dbReference type="PANTHER" id="PTHR34298:SF2">
    <property type="entry name" value="SEGREGATION AND CONDENSATION PROTEIN B"/>
    <property type="match status" value="1"/>
</dbReference>
<keyword evidence="3" id="KW-0159">Chromosome partition</keyword>
<accession>A0ABV7KW81</accession>
<keyword evidence="7" id="KW-1185">Reference proteome</keyword>
<dbReference type="PANTHER" id="PTHR34298">
    <property type="entry name" value="SEGREGATION AND CONDENSATION PROTEIN B"/>
    <property type="match status" value="1"/>
</dbReference>
<dbReference type="InterPro" id="IPR036388">
    <property type="entry name" value="WH-like_DNA-bd_sf"/>
</dbReference>
<feature type="compositionally biased region" description="Low complexity" evidence="5">
    <location>
        <begin position="256"/>
        <end position="269"/>
    </location>
</feature>
<dbReference type="Pfam" id="PF04079">
    <property type="entry name" value="SMC_ScpB"/>
    <property type="match status" value="1"/>
</dbReference>
<dbReference type="EMBL" id="JBHRTR010000015">
    <property type="protein sequence ID" value="MFC3226666.1"/>
    <property type="molecule type" value="Genomic_DNA"/>
</dbReference>
<protein>
    <submittedName>
        <fullName evidence="6">SMC-Scp complex subunit ScpB</fullName>
    </submittedName>
</protein>
<dbReference type="RefSeq" id="WP_379898744.1">
    <property type="nucleotide sequence ID" value="NZ_JBHRTR010000015.1"/>
</dbReference>